<evidence type="ECO:0000256" key="6">
    <source>
        <dbReference type="PROSITE-ProRule" id="PRU00169"/>
    </source>
</evidence>
<dbReference type="InterPro" id="IPR003594">
    <property type="entry name" value="HATPase_dom"/>
</dbReference>
<dbReference type="Pfam" id="PF02518">
    <property type="entry name" value="HATPase_c"/>
    <property type="match status" value="1"/>
</dbReference>
<dbReference type="PANTHER" id="PTHR43047:SF74">
    <property type="entry name" value="HISTIDINE KINASE-RELATED"/>
    <property type="match status" value="1"/>
</dbReference>
<organism evidence="13 14">
    <name type="scientific">Purpureocillium lilacinum</name>
    <name type="common">Paecilomyces lilacinus</name>
    <dbReference type="NCBI Taxonomy" id="33203"/>
    <lineage>
        <taxon>Eukaryota</taxon>
        <taxon>Fungi</taxon>
        <taxon>Dikarya</taxon>
        <taxon>Ascomycota</taxon>
        <taxon>Pezizomycotina</taxon>
        <taxon>Sordariomycetes</taxon>
        <taxon>Hypocreomycetidae</taxon>
        <taxon>Hypocreales</taxon>
        <taxon>Ophiocordycipitaceae</taxon>
        <taxon>Purpureocillium</taxon>
    </lineage>
</organism>
<feature type="modified residue" description="4-aspartylphosphate" evidence="6">
    <location>
        <position position="2291"/>
    </location>
</feature>
<dbReference type="CDD" id="cd17546">
    <property type="entry name" value="REC_hyHK_CKI1_RcsC-like"/>
    <property type="match status" value="1"/>
</dbReference>
<evidence type="ECO:0000259" key="12">
    <source>
        <dbReference type="PROSITE" id="PS50113"/>
    </source>
</evidence>
<dbReference type="SUPFAM" id="SSF55785">
    <property type="entry name" value="PYP-like sensor domain (PAS domain)"/>
    <property type="match status" value="2"/>
</dbReference>
<sequence length="2361" mass="255980">MDRAAGTKYITQCIALLVLGIKTDVLCEMEWGPAAQAWAWKLSVRPSIRRPTLRSSPLVALGGGSPSLVGHDAAAARGLTDAYGWVTLSRQSPPKAPPGHSFFCRWKAGAQSHALQPSPPHAACPRPDTLTSMGDTLGRPCPALRWAAPRWAAAPPSTHPPRTGGPGFAIASAASQWPSTIGGASFPILSCPQTTVHPSVSQSVSQSVWLFVCLFARRLRPETPTPGLRATEPPSLVAAIPTWTRVLLPEPPRPGLTDPTTKPSRPDSGARATKRCCCSALHRGTGPKKRVPFSPARFAPYVQLSVPLPFPLPKQAQCRSVGPASPAVDESESPSLPPQDAPISSTAADTPNPSATRRPTLPSEPAAAEPSPPLPSATDQSRSARYGHVTLSPVPPPPAPSSTRVPGDACSSMAPRRSSYPSPSPSDIAGRLFPEQPAGAGPDDSLGTTAARGKGPALANTDAPVGSSRSAASQQQLHEYREKLARDLELREMSARGISATQADKPRVSPILEETASNSPLHLAMPTNASTESGNTIRGGVTPGFVAGTPSYPFPRMGASNVGPLFFQKSLGSPLPGSRLPYSLGSEQRGVLDRVLSENSTPASNYTFNPSGASPQMENFDFPAPNLYDLSLMLSAEPGLDAWWNTVVQIMRDVYKAERVTLAVPADTTDIENVPWGQKATYNEHHEDELSMGYMAKGSSAMESSERDASSDNVVSMNAVIEPATPTRPGLPSRHSYTSYEESRQRSQETMPSAMRRPAQLTRSKTHFPSVRLPSQVGESYVKLNKDALDQHDASDETQEVPSWETPFAARYEGQGRVLPVLQALDYEADPLIDHAGVMRVLQRGRPVALTRSYPYLPPTNPLGQDQATDPQQGSKPSSADSTKRPRKQRSESISKLSSMFAGPTRAKNSSAENAATIASCLDDHEPRPPTPRYEEYEQAPPSPWSQSPAPSPAVRADPKENPFFTDAMVDEDSFNPGSAPTSYSGMRPPEAIGVDNSWTVLHIPLTHVLLSRPTRPFKLDATAMEQRSHTRAKEGATADRNEPHESERLTPDHLRKDKHAPIAILSILSPIIPYPSNLRQSLEHLAPHMATSFSMCRHYTNLEIELAGIQRRRPATAGFGAVTPFPRHVNNIPYLAPGDSALQQSLGGSITSPSDYSGVSKSATGSPLGTPGWDQGSLNFLVDKRQPAGSPAAIAQGAESYFSSKQRPSSARHDTWGPGPQVSRTGSKDSSPGEKRQSFLLASKSNLDRPAEKLPSDVDEPSVQARSQPATRNSFVSAAEAPNDNAVAKGADRVGQPTKGEPTHPSHGHTVLHSYGADFASTFQSLPPSSSLNRQLPQTPSAPPRSGSLTALGVDMPPPSDRLKGLILDSLPAHVFVSLPQTGETVWVNSRFLSYRGQTVADLSADPWGSIHPDDREGYLKAWGHSLRTGEQFSRTVRIKRFDGVYRWFYARAVASKDKRGVIMQFLGSYMDIHDQHIAELRAARQEEIEASEAKHRLLANLIPQIIFTATEDEGITFANEQWLSYTGQSFDDAMNLGFMDHVHPDDLARCRLPTESRRQESKEAVKVGKDKTSGKAGSPTLSSVSARGPGTKPVPPGSSGNPSPPSQHGQELVSPADLTELARRGIIKVTTDTSGRLSYTTEVRLRSKTGEYRWHLIRCVEIDTIDFGRGASSYFGSATDINDHKILETKLKVAMESKARFLSNMSHEIRTPLIGISGMVSFLQDTTLDEEQRDYTNTIQTSANSLIMIINDILDLSKVDAGMMKLKFEWFHTRSLIEDVNELVSTMAIAKRLELNYLVDADVPAWVKGDKVRIRQVLLNVIGNAIKFTTEGEVFSRCQVYTEASSKHGENEIVLQFAITDTGRGFSKEEAELIFKPFSQIDGSSTRQHGGSGLGLVISRQLVELHGGKMEGSAEPGKGSTFTFTAKFALPTPEDHPDQLPSSSVASRQSSSESVTQSKKQVPAIEHLQGGKGKPHGAVEAEPSAAGATSAGSSGASVYSGRTHVTDASSTTSASTGLARFSEAAKASGQDLSQMQLEMRFDKGSPGRTATPDSTLHPSPDLRPPMYSILIICPQYHSREATTQHIEMTLPKDVPHQITALGTVEEAQKFIGGEDPINFTHIVLNLPLAETIINMMEQITKSQKLDRTTIVILSDSVQRQAVLRQAADTPHQSLFADNSVTFIYKPVKPSRFAVIFDPDKVRELSTDRNRSTAQQMVENQKASYQEIERRMGNKGYRVLLVEDNPVNQKVLIKYLKKIGVDVDVAVDGVECTDKVLSMPHNHYSLILCDLHMPRKDGYQACREIRQWEEASQLPKMPIIALSANVMSDVQDKCISAGFSDYVTKPVDFIDLSRAMAKFF</sequence>
<comment type="caution">
    <text evidence="13">The sequence shown here is derived from an EMBL/GenBank/DDBJ whole genome shotgun (WGS) entry which is preliminary data.</text>
</comment>
<dbReference type="Gene3D" id="1.10.287.130">
    <property type="match status" value="1"/>
</dbReference>
<dbReference type="Pfam" id="PF00512">
    <property type="entry name" value="HisKA"/>
    <property type="match status" value="1"/>
</dbReference>
<gene>
    <name evidence="13" type="ORF">Purlil1_725</name>
</gene>
<keyword evidence="5" id="KW-0418">Kinase</keyword>
<comment type="catalytic activity">
    <reaction evidence="1">
        <text>ATP + protein L-histidine = ADP + protein N-phospho-L-histidine.</text>
        <dbReference type="EC" id="2.7.13.3"/>
    </reaction>
</comment>
<dbReference type="InterPro" id="IPR001789">
    <property type="entry name" value="Sig_transdc_resp-reg_receiver"/>
</dbReference>
<evidence type="ECO:0000256" key="7">
    <source>
        <dbReference type="SAM" id="MobiDB-lite"/>
    </source>
</evidence>
<feature type="region of interest" description="Disordered" evidence="7">
    <location>
        <begin position="853"/>
        <end position="961"/>
    </location>
</feature>
<keyword evidence="8" id="KW-0732">Signal</keyword>
<feature type="region of interest" description="Disordered" evidence="7">
    <location>
        <begin position="1553"/>
        <end position="1614"/>
    </location>
</feature>
<dbReference type="CDD" id="cd00082">
    <property type="entry name" value="HisKA"/>
    <property type="match status" value="1"/>
</dbReference>
<dbReference type="Pfam" id="PF00072">
    <property type="entry name" value="Response_reg"/>
    <property type="match status" value="1"/>
</dbReference>
<protein>
    <recommendedName>
        <fullName evidence="2">histidine kinase</fullName>
        <ecNumber evidence="2">2.7.13.3</ecNumber>
    </recommendedName>
</protein>
<dbReference type="SMART" id="SM00091">
    <property type="entry name" value="PAS"/>
    <property type="match status" value="2"/>
</dbReference>
<evidence type="ECO:0000256" key="5">
    <source>
        <dbReference type="ARBA" id="ARBA00022777"/>
    </source>
</evidence>
<dbReference type="Pfam" id="PF08447">
    <property type="entry name" value="PAS_3"/>
    <property type="match status" value="1"/>
</dbReference>
<feature type="compositionally biased region" description="Basic and acidic residues" evidence="7">
    <location>
        <begin position="922"/>
        <end position="936"/>
    </location>
</feature>
<evidence type="ECO:0000313" key="14">
    <source>
        <dbReference type="Proteomes" id="UP001287286"/>
    </source>
</evidence>
<evidence type="ECO:0000256" key="1">
    <source>
        <dbReference type="ARBA" id="ARBA00000085"/>
    </source>
</evidence>
<feature type="compositionally biased region" description="Low complexity" evidence="7">
    <location>
        <begin position="1986"/>
        <end position="1999"/>
    </location>
</feature>
<feature type="compositionally biased region" description="Polar residues" evidence="7">
    <location>
        <begin position="342"/>
        <end position="357"/>
    </location>
</feature>
<evidence type="ECO:0000259" key="11">
    <source>
        <dbReference type="PROSITE" id="PS50112"/>
    </source>
</evidence>
<evidence type="ECO:0000256" key="3">
    <source>
        <dbReference type="ARBA" id="ARBA00022553"/>
    </source>
</evidence>
<feature type="compositionally biased region" description="Polar residues" evidence="7">
    <location>
        <begin position="1265"/>
        <end position="1277"/>
    </location>
</feature>
<dbReference type="SMART" id="SM00387">
    <property type="entry name" value="HATPase_c"/>
    <property type="match status" value="1"/>
</dbReference>
<dbReference type="InterPro" id="IPR000014">
    <property type="entry name" value="PAS"/>
</dbReference>
<dbReference type="InterPro" id="IPR001610">
    <property type="entry name" value="PAC"/>
</dbReference>
<dbReference type="InterPro" id="IPR011006">
    <property type="entry name" value="CheY-like_superfamily"/>
</dbReference>
<dbReference type="InterPro" id="IPR005467">
    <property type="entry name" value="His_kinase_dom"/>
</dbReference>
<evidence type="ECO:0000256" key="4">
    <source>
        <dbReference type="ARBA" id="ARBA00022679"/>
    </source>
</evidence>
<dbReference type="PRINTS" id="PR00344">
    <property type="entry name" value="BCTRLSENSOR"/>
</dbReference>
<dbReference type="PROSITE" id="PS50113">
    <property type="entry name" value="PAC"/>
    <property type="match status" value="1"/>
</dbReference>
<dbReference type="PANTHER" id="PTHR43047">
    <property type="entry name" value="TWO-COMPONENT HISTIDINE PROTEIN KINASE"/>
    <property type="match status" value="1"/>
</dbReference>
<feature type="compositionally biased region" description="Polar residues" evidence="7">
    <location>
        <begin position="1322"/>
        <end position="1340"/>
    </location>
</feature>
<feature type="domain" description="PAC" evidence="12">
    <location>
        <begin position="1434"/>
        <end position="1486"/>
    </location>
</feature>
<dbReference type="SUPFAM" id="SSF47384">
    <property type="entry name" value="Homodimeric domain of signal transducing histidine kinase"/>
    <property type="match status" value="1"/>
</dbReference>
<feature type="compositionally biased region" description="Low complexity" evidence="7">
    <location>
        <begin position="1944"/>
        <end position="1964"/>
    </location>
</feature>
<feature type="signal peptide" evidence="8">
    <location>
        <begin position="1"/>
        <end position="27"/>
    </location>
</feature>
<evidence type="ECO:0000256" key="8">
    <source>
        <dbReference type="SAM" id="SignalP"/>
    </source>
</evidence>
<feature type="compositionally biased region" description="Basic and acidic residues" evidence="7">
    <location>
        <begin position="1247"/>
        <end position="1257"/>
    </location>
</feature>
<feature type="compositionally biased region" description="Low complexity" evidence="7">
    <location>
        <begin position="401"/>
        <end position="421"/>
    </location>
</feature>
<dbReference type="Gene3D" id="3.30.450.20">
    <property type="entry name" value="PAS domain"/>
    <property type="match status" value="2"/>
</dbReference>
<keyword evidence="3 6" id="KW-0597">Phosphoprotein</keyword>
<evidence type="ECO:0000313" key="13">
    <source>
        <dbReference type="EMBL" id="KAK4095029.1"/>
    </source>
</evidence>
<evidence type="ECO:0000259" key="9">
    <source>
        <dbReference type="PROSITE" id="PS50109"/>
    </source>
</evidence>
<keyword evidence="4" id="KW-0808">Transferase</keyword>
<dbReference type="EC" id="2.7.13.3" evidence="2"/>
<feature type="region of interest" description="Disordered" evidence="7">
    <location>
        <begin position="2044"/>
        <end position="2063"/>
    </location>
</feature>
<dbReference type="InterPro" id="IPR036097">
    <property type="entry name" value="HisK_dim/P_sf"/>
</dbReference>
<feature type="compositionally biased region" description="Polar residues" evidence="7">
    <location>
        <begin position="1146"/>
        <end position="1168"/>
    </location>
</feature>
<dbReference type="Gene3D" id="3.30.565.10">
    <property type="entry name" value="Histidine kinase-like ATPase, C-terminal domain"/>
    <property type="match status" value="1"/>
</dbReference>
<dbReference type="Proteomes" id="UP001287286">
    <property type="component" value="Unassembled WGS sequence"/>
</dbReference>
<feature type="chain" id="PRO_5045279008" description="histidine kinase" evidence="8">
    <location>
        <begin position="28"/>
        <end position="2361"/>
    </location>
</feature>
<feature type="compositionally biased region" description="Polar residues" evidence="7">
    <location>
        <begin position="467"/>
        <end position="476"/>
    </location>
</feature>
<feature type="region of interest" description="Disordered" evidence="7">
    <location>
        <begin position="1024"/>
        <end position="1050"/>
    </location>
</feature>
<feature type="region of interest" description="Disordered" evidence="7">
    <location>
        <begin position="1201"/>
        <end position="1357"/>
    </location>
</feature>
<feature type="compositionally biased region" description="Basic and acidic residues" evidence="7">
    <location>
        <begin position="1553"/>
        <end position="1575"/>
    </location>
</feature>
<feature type="region of interest" description="Disordered" evidence="7">
    <location>
        <begin position="316"/>
        <end position="476"/>
    </location>
</feature>
<feature type="region of interest" description="Disordered" evidence="7">
    <location>
        <begin position="722"/>
        <end position="774"/>
    </location>
</feature>
<dbReference type="InterPro" id="IPR004358">
    <property type="entry name" value="Sig_transdc_His_kin-like_C"/>
</dbReference>
<accession>A0ABR0CFE8</accession>
<dbReference type="InterPro" id="IPR013655">
    <property type="entry name" value="PAS_fold_3"/>
</dbReference>
<feature type="domain" description="Response regulatory" evidence="10">
    <location>
        <begin position="2239"/>
        <end position="2361"/>
    </location>
</feature>
<feature type="compositionally biased region" description="Low complexity" evidence="7">
    <location>
        <begin position="359"/>
        <end position="369"/>
    </location>
</feature>
<dbReference type="SMART" id="SM00388">
    <property type="entry name" value="HisKA"/>
    <property type="match status" value="1"/>
</dbReference>
<evidence type="ECO:0000256" key="2">
    <source>
        <dbReference type="ARBA" id="ARBA00012438"/>
    </source>
</evidence>
<feature type="compositionally biased region" description="Basic and acidic residues" evidence="7">
    <location>
        <begin position="1027"/>
        <end position="1050"/>
    </location>
</feature>
<dbReference type="EMBL" id="JAWRVI010000002">
    <property type="protein sequence ID" value="KAK4095029.1"/>
    <property type="molecule type" value="Genomic_DNA"/>
</dbReference>
<keyword evidence="14" id="KW-1185">Reference proteome</keyword>
<dbReference type="SMART" id="SM00086">
    <property type="entry name" value="PAC"/>
    <property type="match status" value="2"/>
</dbReference>
<dbReference type="PROSITE" id="PS50112">
    <property type="entry name" value="PAS"/>
    <property type="match status" value="1"/>
</dbReference>
<feature type="domain" description="PAS" evidence="11">
    <location>
        <begin position="1493"/>
        <end position="1548"/>
    </location>
</feature>
<dbReference type="InterPro" id="IPR035965">
    <property type="entry name" value="PAS-like_dom_sf"/>
</dbReference>
<dbReference type="InterPro" id="IPR003661">
    <property type="entry name" value="HisK_dim/P_dom"/>
</dbReference>
<dbReference type="SUPFAM" id="SSF52172">
    <property type="entry name" value="CheY-like"/>
    <property type="match status" value="1"/>
</dbReference>
<feature type="domain" description="Histidine kinase" evidence="9">
    <location>
        <begin position="1706"/>
        <end position="1932"/>
    </location>
</feature>
<proteinExistence type="predicted"/>
<feature type="region of interest" description="Disordered" evidence="7">
    <location>
        <begin position="247"/>
        <end position="272"/>
    </location>
</feature>
<dbReference type="PROSITE" id="PS50110">
    <property type="entry name" value="RESPONSE_REGULATORY"/>
    <property type="match status" value="1"/>
</dbReference>
<dbReference type="SMART" id="SM00448">
    <property type="entry name" value="REC"/>
    <property type="match status" value="1"/>
</dbReference>
<feature type="region of interest" description="Disordered" evidence="7">
    <location>
        <begin position="1932"/>
        <end position="2016"/>
    </location>
</feature>
<evidence type="ECO:0000259" key="10">
    <source>
        <dbReference type="PROSITE" id="PS50110"/>
    </source>
</evidence>
<feature type="compositionally biased region" description="Polar residues" evidence="7">
    <location>
        <begin position="862"/>
        <end position="881"/>
    </location>
</feature>
<dbReference type="InterPro" id="IPR036890">
    <property type="entry name" value="HATPase_C_sf"/>
</dbReference>
<dbReference type="CDD" id="cd00130">
    <property type="entry name" value="PAS"/>
    <property type="match status" value="2"/>
</dbReference>
<dbReference type="Gene3D" id="3.40.50.2300">
    <property type="match status" value="1"/>
</dbReference>
<dbReference type="SUPFAM" id="SSF55874">
    <property type="entry name" value="ATPase domain of HSP90 chaperone/DNA topoisomerase II/histidine kinase"/>
    <property type="match status" value="1"/>
</dbReference>
<feature type="region of interest" description="Disordered" evidence="7">
    <location>
        <begin position="1146"/>
        <end position="1172"/>
    </location>
</feature>
<name>A0ABR0CFE8_PURLI</name>
<dbReference type="InterPro" id="IPR000700">
    <property type="entry name" value="PAS-assoc_C"/>
</dbReference>
<dbReference type="PROSITE" id="PS50109">
    <property type="entry name" value="HIS_KIN"/>
    <property type="match status" value="1"/>
</dbReference>
<reference evidence="13 14" key="1">
    <citation type="journal article" date="2024" name="Microbiol. Resour. Announc.">
        <title>Genome annotations for the ascomycete fungi Trichoderma harzianum, Trichoderma aggressivum, and Purpureocillium lilacinum.</title>
        <authorList>
            <person name="Beijen E.P.W."/>
            <person name="Ohm R.A."/>
        </authorList>
    </citation>
    <scope>NUCLEOTIDE SEQUENCE [LARGE SCALE GENOMIC DNA]</scope>
    <source>
        <strain evidence="13 14">CBS 150709</strain>
    </source>
</reference>
<dbReference type="CDD" id="cd16922">
    <property type="entry name" value="HATPase_EvgS-ArcB-TorS-like"/>
    <property type="match status" value="1"/>
</dbReference>